<dbReference type="InterPro" id="IPR002052">
    <property type="entry name" value="DNA_methylase_N6_adenine_CS"/>
</dbReference>
<dbReference type="GO" id="GO:0031167">
    <property type="term" value="P:rRNA methylation"/>
    <property type="evidence" value="ECO:0007669"/>
    <property type="project" value="InterPro"/>
</dbReference>
<keyword evidence="2 3" id="KW-0808">Transferase</keyword>
<dbReference type="AlphaFoldDB" id="A0A7Z1AXK3"/>
<dbReference type="RefSeq" id="WP_075135149.1">
    <property type="nucleotide sequence ID" value="NZ_MSIF01000012.1"/>
</dbReference>
<dbReference type="PIRSF" id="PIRSF004553">
    <property type="entry name" value="CHP00095"/>
    <property type="match status" value="1"/>
</dbReference>
<evidence type="ECO:0000256" key="1">
    <source>
        <dbReference type="ARBA" id="ARBA00022603"/>
    </source>
</evidence>
<dbReference type="SUPFAM" id="SSF53335">
    <property type="entry name" value="S-adenosyl-L-methionine-dependent methyltransferases"/>
    <property type="match status" value="1"/>
</dbReference>
<dbReference type="PANTHER" id="PTHR43542">
    <property type="entry name" value="METHYLTRANSFERASE"/>
    <property type="match status" value="1"/>
</dbReference>
<evidence type="ECO:0000313" key="4">
    <source>
        <dbReference type="Proteomes" id="UP000185696"/>
    </source>
</evidence>
<comment type="caution">
    <text evidence="3">The sequence shown here is derived from an EMBL/GenBank/DDBJ whole genome shotgun (WGS) entry which is preliminary data.</text>
</comment>
<proteinExistence type="predicted"/>
<evidence type="ECO:0000313" key="3">
    <source>
        <dbReference type="EMBL" id="OLF08407.1"/>
    </source>
</evidence>
<accession>A0A7Z1AXK3</accession>
<dbReference type="NCBIfam" id="TIGR00095">
    <property type="entry name" value="16S rRNA (guanine(966)-N(2))-methyltransferase RsmD"/>
    <property type="match status" value="1"/>
</dbReference>
<dbReference type="InterPro" id="IPR029063">
    <property type="entry name" value="SAM-dependent_MTases_sf"/>
</dbReference>
<sequence>MTRIVAGTAGGRQLAVPRRGTRPTSDRVREALFSAVEAALDLDGARVLDLYAGTGALGLEALSRGAAHATLVESDGGALAVLRRNVAALGLAGAVVRPGKVATVLATPPDQPYDLVFADPPYALPAGALSADLTALVAWTRPGTAVVVERAKRSPEFTWPPEYEPGRVRHYGDTSLHWAHLGDRV</sequence>
<dbReference type="Proteomes" id="UP000185696">
    <property type="component" value="Unassembled WGS sequence"/>
</dbReference>
<gene>
    <name evidence="3" type="ORF">BLA60_23625</name>
</gene>
<reference evidence="3 4" key="1">
    <citation type="submission" date="2016-12" db="EMBL/GenBank/DDBJ databases">
        <title>The draft genome sequence of Actinophytocola xinjiangensis.</title>
        <authorList>
            <person name="Wang W."/>
            <person name="Yuan L."/>
        </authorList>
    </citation>
    <scope>NUCLEOTIDE SEQUENCE [LARGE SCALE GENOMIC DNA]</scope>
    <source>
        <strain evidence="3 4">CGMCC 4.4663</strain>
    </source>
</reference>
<organism evidence="3 4">
    <name type="scientific">Actinophytocola xinjiangensis</name>
    <dbReference type="NCBI Taxonomy" id="485602"/>
    <lineage>
        <taxon>Bacteria</taxon>
        <taxon>Bacillati</taxon>
        <taxon>Actinomycetota</taxon>
        <taxon>Actinomycetes</taxon>
        <taxon>Pseudonocardiales</taxon>
        <taxon>Pseudonocardiaceae</taxon>
    </lineage>
</organism>
<dbReference type="Pfam" id="PF03602">
    <property type="entry name" value="Cons_hypoth95"/>
    <property type="match status" value="1"/>
</dbReference>
<dbReference type="PANTHER" id="PTHR43542:SF1">
    <property type="entry name" value="METHYLTRANSFERASE"/>
    <property type="match status" value="1"/>
</dbReference>
<evidence type="ECO:0000256" key="2">
    <source>
        <dbReference type="ARBA" id="ARBA00022679"/>
    </source>
</evidence>
<keyword evidence="1 3" id="KW-0489">Methyltransferase</keyword>
<dbReference type="OrthoDB" id="9803017at2"/>
<dbReference type="GO" id="GO:0008168">
    <property type="term" value="F:methyltransferase activity"/>
    <property type="evidence" value="ECO:0007669"/>
    <property type="project" value="UniProtKB-KW"/>
</dbReference>
<dbReference type="InterPro" id="IPR004398">
    <property type="entry name" value="RNA_MeTrfase_RsmD"/>
</dbReference>
<dbReference type="Gene3D" id="3.40.50.150">
    <property type="entry name" value="Vaccinia Virus protein VP39"/>
    <property type="match status" value="1"/>
</dbReference>
<dbReference type="EMBL" id="MSIF01000012">
    <property type="protein sequence ID" value="OLF08407.1"/>
    <property type="molecule type" value="Genomic_DNA"/>
</dbReference>
<dbReference type="GO" id="GO:0003676">
    <property type="term" value="F:nucleic acid binding"/>
    <property type="evidence" value="ECO:0007669"/>
    <property type="project" value="InterPro"/>
</dbReference>
<dbReference type="PROSITE" id="PS00092">
    <property type="entry name" value="N6_MTASE"/>
    <property type="match status" value="1"/>
</dbReference>
<keyword evidence="4" id="KW-1185">Reference proteome</keyword>
<dbReference type="CDD" id="cd02440">
    <property type="entry name" value="AdoMet_MTases"/>
    <property type="match status" value="1"/>
</dbReference>
<name>A0A7Z1AXK3_9PSEU</name>
<protein>
    <submittedName>
        <fullName evidence="3">16S rRNA (Guanine(966)-N(2))-methyltransferase RsmD</fullName>
    </submittedName>
</protein>